<evidence type="ECO:0000313" key="2">
    <source>
        <dbReference type="Proteomes" id="UP001054837"/>
    </source>
</evidence>
<reference evidence="1 2" key="1">
    <citation type="submission" date="2021-06" db="EMBL/GenBank/DDBJ databases">
        <title>Caerostris darwini draft genome.</title>
        <authorList>
            <person name="Kono N."/>
            <person name="Arakawa K."/>
        </authorList>
    </citation>
    <scope>NUCLEOTIDE SEQUENCE [LARGE SCALE GENOMIC DNA]</scope>
</reference>
<evidence type="ECO:0000313" key="1">
    <source>
        <dbReference type="EMBL" id="GIY05680.1"/>
    </source>
</evidence>
<dbReference type="EMBL" id="BPLQ01004113">
    <property type="protein sequence ID" value="GIY05680.1"/>
    <property type="molecule type" value="Genomic_DNA"/>
</dbReference>
<protein>
    <recommendedName>
        <fullName evidence="3">Secreted protein</fullName>
    </recommendedName>
</protein>
<organism evidence="1 2">
    <name type="scientific">Caerostris darwini</name>
    <dbReference type="NCBI Taxonomy" id="1538125"/>
    <lineage>
        <taxon>Eukaryota</taxon>
        <taxon>Metazoa</taxon>
        <taxon>Ecdysozoa</taxon>
        <taxon>Arthropoda</taxon>
        <taxon>Chelicerata</taxon>
        <taxon>Arachnida</taxon>
        <taxon>Araneae</taxon>
        <taxon>Araneomorphae</taxon>
        <taxon>Entelegynae</taxon>
        <taxon>Araneoidea</taxon>
        <taxon>Araneidae</taxon>
        <taxon>Caerostris</taxon>
    </lineage>
</organism>
<keyword evidence="2" id="KW-1185">Reference proteome</keyword>
<name>A0AAV4Q9B3_9ARAC</name>
<accession>A0AAV4Q9B3</accession>
<comment type="caution">
    <text evidence="1">The sequence shown here is derived from an EMBL/GenBank/DDBJ whole genome shotgun (WGS) entry which is preliminary data.</text>
</comment>
<dbReference type="AlphaFoldDB" id="A0AAV4Q9B3"/>
<evidence type="ECO:0008006" key="3">
    <source>
        <dbReference type="Google" id="ProtNLM"/>
    </source>
</evidence>
<sequence length="99" mass="11157">MRPASVCCFCASLETLVQVAGTNKTPVNKQSILPLPQERPPNFLSGEWRFFTPAIVPRCVKGVSKRIFGYLLRSPRTGQLHSRLWGKSTIREKSNSRRA</sequence>
<dbReference type="Proteomes" id="UP001054837">
    <property type="component" value="Unassembled WGS sequence"/>
</dbReference>
<proteinExistence type="predicted"/>
<gene>
    <name evidence="1" type="ORF">CDAR_534431</name>
</gene>